<name>A0ACC1S3T6_9HYPO</name>
<comment type="caution">
    <text evidence="1">The sequence shown here is derived from an EMBL/GenBank/DDBJ whole genome shotgun (WGS) entry which is preliminary data.</text>
</comment>
<organism evidence="1 2">
    <name type="scientific">Fusarium decemcellulare</name>
    <dbReference type="NCBI Taxonomy" id="57161"/>
    <lineage>
        <taxon>Eukaryota</taxon>
        <taxon>Fungi</taxon>
        <taxon>Dikarya</taxon>
        <taxon>Ascomycota</taxon>
        <taxon>Pezizomycotina</taxon>
        <taxon>Sordariomycetes</taxon>
        <taxon>Hypocreomycetidae</taxon>
        <taxon>Hypocreales</taxon>
        <taxon>Nectriaceae</taxon>
        <taxon>Fusarium</taxon>
        <taxon>Fusarium decemcellulare species complex</taxon>
    </lineage>
</organism>
<gene>
    <name evidence="1" type="ORF">NM208_g8831</name>
</gene>
<accession>A0ACC1S3T6</accession>
<evidence type="ECO:0000313" key="1">
    <source>
        <dbReference type="EMBL" id="KAJ3531550.1"/>
    </source>
</evidence>
<dbReference type="EMBL" id="JANRMS010001051">
    <property type="protein sequence ID" value="KAJ3531550.1"/>
    <property type="molecule type" value="Genomic_DNA"/>
</dbReference>
<keyword evidence="2" id="KW-1185">Reference proteome</keyword>
<protein>
    <submittedName>
        <fullName evidence="1">Uncharacterized protein</fullName>
    </submittedName>
</protein>
<reference evidence="1" key="1">
    <citation type="submission" date="2022-08" db="EMBL/GenBank/DDBJ databases">
        <title>Genome Sequence of Fusarium decemcellulare.</title>
        <authorList>
            <person name="Buettner E."/>
        </authorList>
    </citation>
    <scope>NUCLEOTIDE SEQUENCE</scope>
    <source>
        <strain evidence="1">Babe19</strain>
    </source>
</reference>
<sequence>MVKVLKKSLVVFGSQGGPTVTVRGKRVSRSLVVSSESLDLDPSSSKPEGMVARDTKVTVGGANIHVNSVTSQCRAPTSRQSSGQSKRGRNDDCHFPLGPRDKLVSRLALIICWCMPLEAPIEDPGSHEVLPVHTYLPTCLRVQTLSTGKDPCPASHMTPVTDALVMLTDVDRLPSRVTGYRMPESFLESYPRNPGQLGRLRCLQPARCGRLRMDDSAIVDGSIPQSCPSDSGGDERIPMLASFFSSSQASPYLAYATISTSARAHRRAAARIRPSFPMWHSSGDRFTPQGRYAKANGVSMGMDKRHVDLLVSKQPERLDSMTCGSAESRVTLEVVNDAALCTTPWETTVEKLEVVNGTLQLACDRELKLQRSSETALTGEGKPNPSRCPVTPGAGNPSTGPE</sequence>
<evidence type="ECO:0000313" key="2">
    <source>
        <dbReference type="Proteomes" id="UP001148629"/>
    </source>
</evidence>
<proteinExistence type="predicted"/>
<dbReference type="Proteomes" id="UP001148629">
    <property type="component" value="Unassembled WGS sequence"/>
</dbReference>